<dbReference type="AlphaFoldDB" id="A0A0M0LHN3"/>
<dbReference type="InterPro" id="IPR036388">
    <property type="entry name" value="WH-like_DNA-bd_sf"/>
</dbReference>
<dbReference type="EMBL" id="LILC01000002">
    <property type="protein sequence ID" value="KOO50559.1"/>
    <property type="molecule type" value="Genomic_DNA"/>
</dbReference>
<feature type="domain" description="HTH marR-type" evidence="2">
    <location>
        <begin position="1"/>
        <end position="141"/>
    </location>
</feature>
<accession>A0A0M0LHN3</accession>
<dbReference type="InterPro" id="IPR000835">
    <property type="entry name" value="HTH_MarR-typ"/>
</dbReference>
<dbReference type="GO" id="GO:0003677">
    <property type="term" value="F:DNA binding"/>
    <property type="evidence" value="ECO:0007669"/>
    <property type="project" value="UniProtKB-KW"/>
</dbReference>
<dbReference type="Pfam" id="PF01047">
    <property type="entry name" value="MarR"/>
    <property type="match status" value="1"/>
</dbReference>
<dbReference type="PRINTS" id="PR00598">
    <property type="entry name" value="HTHMARR"/>
</dbReference>
<dbReference type="GO" id="GO:0006950">
    <property type="term" value="P:response to stress"/>
    <property type="evidence" value="ECO:0007669"/>
    <property type="project" value="TreeGrafter"/>
</dbReference>
<dbReference type="PATRIC" id="fig|284581.3.peg.680"/>
<dbReference type="PANTHER" id="PTHR33164:SF67">
    <property type="entry name" value="TRANSCRIPTIONAL REGULATOR, MARR FAMILY"/>
    <property type="match status" value="1"/>
</dbReference>
<dbReference type="PROSITE" id="PS50995">
    <property type="entry name" value="HTH_MARR_2"/>
    <property type="match status" value="1"/>
</dbReference>
<dbReference type="SMART" id="SM00347">
    <property type="entry name" value="HTH_MARR"/>
    <property type="match status" value="1"/>
</dbReference>
<dbReference type="Gene3D" id="1.10.10.10">
    <property type="entry name" value="Winged helix-like DNA-binding domain superfamily/Winged helix DNA-binding domain"/>
    <property type="match status" value="1"/>
</dbReference>
<gene>
    <name evidence="3" type="ORF">AMD01_02075</name>
</gene>
<dbReference type="SUPFAM" id="SSF46785">
    <property type="entry name" value="Winged helix' DNA-binding domain"/>
    <property type="match status" value="1"/>
</dbReference>
<evidence type="ECO:0000259" key="2">
    <source>
        <dbReference type="PROSITE" id="PS50995"/>
    </source>
</evidence>
<dbReference type="OrthoDB" id="3254893at2"/>
<dbReference type="GO" id="GO:0003700">
    <property type="term" value="F:DNA-binding transcription factor activity"/>
    <property type="evidence" value="ECO:0007669"/>
    <property type="project" value="InterPro"/>
</dbReference>
<evidence type="ECO:0000313" key="4">
    <source>
        <dbReference type="Proteomes" id="UP000037558"/>
    </source>
</evidence>
<reference evidence="4" key="1">
    <citation type="submission" date="2015-08" db="EMBL/GenBank/DDBJ databases">
        <title>Fjat-14210 dsm16467.</title>
        <authorList>
            <person name="Liu B."/>
            <person name="Wang J."/>
            <person name="Zhu Y."/>
            <person name="Liu G."/>
            <person name="Chen Q."/>
            <person name="Chen Z."/>
            <person name="Lan J."/>
            <person name="Che J."/>
            <person name="Ge C."/>
            <person name="Shi H."/>
            <person name="Pan Z."/>
            <person name="Liu X."/>
        </authorList>
    </citation>
    <scope>NUCLEOTIDE SEQUENCE [LARGE SCALE GENOMIC DNA]</scope>
    <source>
        <strain evidence="4">DSM 16467</strain>
    </source>
</reference>
<dbReference type="InterPro" id="IPR036390">
    <property type="entry name" value="WH_DNA-bd_sf"/>
</dbReference>
<organism evidence="3 4">
    <name type="scientific">Priestia koreensis</name>
    <dbReference type="NCBI Taxonomy" id="284581"/>
    <lineage>
        <taxon>Bacteria</taxon>
        <taxon>Bacillati</taxon>
        <taxon>Bacillota</taxon>
        <taxon>Bacilli</taxon>
        <taxon>Bacillales</taxon>
        <taxon>Bacillaceae</taxon>
        <taxon>Priestia</taxon>
    </lineage>
</organism>
<sequence>MEKEKLKALIKRYEDVHIFALRQVSSIVAEKLPENMTMEQYNVLRSLKQRGKCRSSELADICGVNRSAITAMVARLVAKNYVKRVQDEQDRRSIWLTTTSKGDEVYEQGEGAIEQMVASYLQELDDEEVETFIHTYEKITTIIKRMHGEEQL</sequence>
<evidence type="ECO:0000256" key="1">
    <source>
        <dbReference type="ARBA" id="ARBA00023125"/>
    </source>
</evidence>
<dbReference type="Proteomes" id="UP000037558">
    <property type="component" value="Unassembled WGS sequence"/>
</dbReference>
<dbReference type="InterPro" id="IPR039422">
    <property type="entry name" value="MarR/SlyA-like"/>
</dbReference>
<dbReference type="RefSeq" id="WP_053399720.1">
    <property type="nucleotide sequence ID" value="NZ_LILC01000002.1"/>
</dbReference>
<keyword evidence="1" id="KW-0238">DNA-binding</keyword>
<name>A0A0M0LHN3_9BACI</name>
<comment type="caution">
    <text evidence="3">The sequence shown here is derived from an EMBL/GenBank/DDBJ whole genome shotgun (WGS) entry which is preliminary data.</text>
</comment>
<keyword evidence="4" id="KW-1185">Reference proteome</keyword>
<evidence type="ECO:0000313" key="3">
    <source>
        <dbReference type="EMBL" id="KOO50559.1"/>
    </source>
</evidence>
<dbReference type="PANTHER" id="PTHR33164">
    <property type="entry name" value="TRANSCRIPTIONAL REGULATOR, MARR FAMILY"/>
    <property type="match status" value="1"/>
</dbReference>
<protein>
    <recommendedName>
        <fullName evidence="2">HTH marR-type domain-containing protein</fullName>
    </recommendedName>
</protein>
<dbReference type="STRING" id="284581.AMD01_02075"/>
<proteinExistence type="predicted"/>